<feature type="transmembrane region" description="Helical" evidence="14">
    <location>
        <begin position="41"/>
        <end position="60"/>
    </location>
</feature>
<keyword evidence="10 14" id="KW-0046">Antibiotic resistance</keyword>
<name>A0A3D9H9M3_9PROT</name>
<evidence type="ECO:0000256" key="11">
    <source>
        <dbReference type="ARBA" id="ARBA00032707"/>
    </source>
</evidence>
<feature type="transmembrane region" description="Helical" evidence="14">
    <location>
        <begin position="109"/>
        <end position="130"/>
    </location>
</feature>
<comment type="caution">
    <text evidence="15">The sequence shown here is derived from an EMBL/GenBank/DDBJ whole genome shotgun (WGS) entry which is preliminary data.</text>
</comment>
<comment type="miscellaneous">
    <text evidence="14">Bacitracin is thought to be involved in the inhibition of peptidoglycan synthesis by sequestering undecaprenyl diphosphate, thereby reducing the pool of lipid carrier available.</text>
</comment>
<gene>
    <name evidence="14" type="primary">uppP</name>
    <name evidence="15" type="ORF">DFP90_110103</name>
</gene>
<keyword evidence="14" id="KW-0961">Cell wall biogenesis/degradation</keyword>
<evidence type="ECO:0000256" key="2">
    <source>
        <dbReference type="ARBA" id="ARBA00010621"/>
    </source>
</evidence>
<evidence type="ECO:0000256" key="3">
    <source>
        <dbReference type="ARBA" id="ARBA00012374"/>
    </source>
</evidence>
<keyword evidence="9 14" id="KW-0472">Membrane</keyword>
<evidence type="ECO:0000313" key="15">
    <source>
        <dbReference type="EMBL" id="RED46194.1"/>
    </source>
</evidence>
<comment type="function">
    <text evidence="14">Catalyzes the dephosphorylation of undecaprenyl diphosphate (UPP). Confers resistance to bacitracin.</text>
</comment>
<dbReference type="RefSeq" id="WP_115938191.1">
    <property type="nucleotide sequence ID" value="NZ_QRDW01000010.1"/>
</dbReference>
<comment type="catalytic activity">
    <reaction evidence="13 14">
        <text>di-trans,octa-cis-undecaprenyl diphosphate + H2O = di-trans,octa-cis-undecaprenyl phosphate + phosphate + H(+)</text>
        <dbReference type="Rhea" id="RHEA:28094"/>
        <dbReference type="ChEBI" id="CHEBI:15377"/>
        <dbReference type="ChEBI" id="CHEBI:15378"/>
        <dbReference type="ChEBI" id="CHEBI:43474"/>
        <dbReference type="ChEBI" id="CHEBI:58405"/>
        <dbReference type="ChEBI" id="CHEBI:60392"/>
        <dbReference type="EC" id="3.6.1.27"/>
    </reaction>
</comment>
<protein>
    <recommendedName>
        <fullName evidence="4 14">Undecaprenyl-diphosphatase</fullName>
        <ecNumber evidence="3 14">3.6.1.27</ecNumber>
    </recommendedName>
    <alternativeName>
        <fullName evidence="12 14">Bacitracin resistance protein</fullName>
    </alternativeName>
    <alternativeName>
        <fullName evidence="11 14">Undecaprenyl pyrophosphate phosphatase</fullName>
    </alternativeName>
</protein>
<feature type="transmembrane region" description="Helical" evidence="14">
    <location>
        <begin position="218"/>
        <end position="240"/>
    </location>
</feature>
<evidence type="ECO:0000256" key="13">
    <source>
        <dbReference type="ARBA" id="ARBA00047594"/>
    </source>
</evidence>
<evidence type="ECO:0000256" key="9">
    <source>
        <dbReference type="ARBA" id="ARBA00023136"/>
    </source>
</evidence>
<comment type="subcellular location">
    <subcellularLocation>
        <location evidence="1 14">Cell membrane</location>
        <topology evidence="1 14">Multi-pass membrane protein</topology>
    </subcellularLocation>
</comment>
<feature type="transmembrane region" description="Helical" evidence="14">
    <location>
        <begin position="84"/>
        <end position="102"/>
    </location>
</feature>
<keyword evidence="5 14" id="KW-1003">Cell membrane</keyword>
<dbReference type="GO" id="GO:0046677">
    <property type="term" value="P:response to antibiotic"/>
    <property type="evidence" value="ECO:0007669"/>
    <property type="project" value="UniProtKB-UniRule"/>
</dbReference>
<sequence length="265" mass="28641">MALHHILILAIIQGITEFLPISSSGHLVLTGKVLGWTDQGLAIDVAVHVGTLLSVMLYFWRDVGALANGALKLTTGRKGPERKLFLNVVIGTIPIVIVGFLLKDEISHYLRNVELIAWTTIGFGILLLLADKLGMTAWRLEHISWRVSLAIGLAQVLALLPGTSRSGITMTAGRMLGIERSESARFSLLLSIPTIAAAGLLVGIEIHQAGNVALEKDALIAAAIAFVAGYISIWAMMAWLKRASFTVFVLYRLLLGGILLGWIYL</sequence>
<dbReference type="GO" id="GO:0005886">
    <property type="term" value="C:plasma membrane"/>
    <property type="evidence" value="ECO:0007669"/>
    <property type="project" value="UniProtKB-SubCell"/>
</dbReference>
<evidence type="ECO:0000313" key="16">
    <source>
        <dbReference type="Proteomes" id="UP000256845"/>
    </source>
</evidence>
<evidence type="ECO:0000256" key="10">
    <source>
        <dbReference type="ARBA" id="ARBA00023251"/>
    </source>
</evidence>
<organism evidence="15 16">
    <name type="scientific">Aestuariispira insulae</name>
    <dbReference type="NCBI Taxonomy" id="1461337"/>
    <lineage>
        <taxon>Bacteria</taxon>
        <taxon>Pseudomonadati</taxon>
        <taxon>Pseudomonadota</taxon>
        <taxon>Alphaproteobacteria</taxon>
        <taxon>Rhodospirillales</taxon>
        <taxon>Kiloniellaceae</taxon>
        <taxon>Aestuariispira</taxon>
    </lineage>
</organism>
<dbReference type="Proteomes" id="UP000256845">
    <property type="component" value="Unassembled WGS sequence"/>
</dbReference>
<dbReference type="InterPro" id="IPR003824">
    <property type="entry name" value="UppP"/>
</dbReference>
<dbReference type="PANTHER" id="PTHR30622:SF4">
    <property type="entry name" value="UNDECAPRENYL-DIPHOSPHATASE"/>
    <property type="match status" value="1"/>
</dbReference>
<feature type="transmembrane region" description="Helical" evidence="14">
    <location>
        <begin position="247"/>
        <end position="264"/>
    </location>
</feature>
<dbReference type="PANTHER" id="PTHR30622">
    <property type="entry name" value="UNDECAPRENYL-DIPHOSPHATASE"/>
    <property type="match status" value="1"/>
</dbReference>
<keyword evidence="14" id="KW-0133">Cell shape</keyword>
<evidence type="ECO:0000256" key="6">
    <source>
        <dbReference type="ARBA" id="ARBA00022692"/>
    </source>
</evidence>
<feature type="transmembrane region" description="Helical" evidence="14">
    <location>
        <begin position="184"/>
        <end position="206"/>
    </location>
</feature>
<dbReference type="EMBL" id="QRDW01000010">
    <property type="protein sequence ID" value="RED46194.1"/>
    <property type="molecule type" value="Genomic_DNA"/>
</dbReference>
<feature type="transmembrane region" description="Helical" evidence="14">
    <location>
        <begin position="6"/>
        <end position="29"/>
    </location>
</feature>
<evidence type="ECO:0000256" key="4">
    <source>
        <dbReference type="ARBA" id="ARBA00021581"/>
    </source>
</evidence>
<dbReference type="AlphaFoldDB" id="A0A3D9H9M3"/>
<dbReference type="GO" id="GO:0071555">
    <property type="term" value="P:cell wall organization"/>
    <property type="evidence" value="ECO:0007669"/>
    <property type="project" value="UniProtKB-KW"/>
</dbReference>
<proteinExistence type="inferred from homology"/>
<evidence type="ECO:0000256" key="8">
    <source>
        <dbReference type="ARBA" id="ARBA00022989"/>
    </source>
</evidence>
<dbReference type="NCBIfam" id="TIGR00753">
    <property type="entry name" value="undec_PP_bacA"/>
    <property type="match status" value="1"/>
</dbReference>
<dbReference type="HAMAP" id="MF_01006">
    <property type="entry name" value="Undec_diphosphatase"/>
    <property type="match status" value="1"/>
</dbReference>
<dbReference type="GO" id="GO:0008360">
    <property type="term" value="P:regulation of cell shape"/>
    <property type="evidence" value="ECO:0007669"/>
    <property type="project" value="UniProtKB-KW"/>
</dbReference>
<accession>A0A3D9H9M3</accession>
<keyword evidence="6 14" id="KW-0812">Transmembrane</keyword>
<dbReference type="Pfam" id="PF02673">
    <property type="entry name" value="BacA"/>
    <property type="match status" value="1"/>
</dbReference>
<evidence type="ECO:0000256" key="5">
    <source>
        <dbReference type="ARBA" id="ARBA00022475"/>
    </source>
</evidence>
<reference evidence="15 16" key="1">
    <citation type="submission" date="2018-07" db="EMBL/GenBank/DDBJ databases">
        <title>Genomic Encyclopedia of Type Strains, Phase III (KMG-III): the genomes of soil and plant-associated and newly described type strains.</title>
        <authorList>
            <person name="Whitman W."/>
        </authorList>
    </citation>
    <scope>NUCLEOTIDE SEQUENCE [LARGE SCALE GENOMIC DNA]</scope>
    <source>
        <strain evidence="15 16">CECT 8488</strain>
    </source>
</reference>
<dbReference type="EC" id="3.6.1.27" evidence="3 14"/>
<evidence type="ECO:0000256" key="1">
    <source>
        <dbReference type="ARBA" id="ARBA00004651"/>
    </source>
</evidence>
<evidence type="ECO:0000256" key="7">
    <source>
        <dbReference type="ARBA" id="ARBA00022801"/>
    </source>
</evidence>
<dbReference type="GO" id="GO:0009252">
    <property type="term" value="P:peptidoglycan biosynthetic process"/>
    <property type="evidence" value="ECO:0007669"/>
    <property type="project" value="UniProtKB-KW"/>
</dbReference>
<dbReference type="NCBIfam" id="NF001393">
    <property type="entry name" value="PRK00281.2-4"/>
    <property type="match status" value="1"/>
</dbReference>
<keyword evidence="8 14" id="KW-1133">Transmembrane helix</keyword>
<keyword evidence="14" id="KW-0573">Peptidoglycan synthesis</keyword>
<dbReference type="OrthoDB" id="9808289at2"/>
<evidence type="ECO:0000256" key="12">
    <source>
        <dbReference type="ARBA" id="ARBA00032932"/>
    </source>
</evidence>
<keyword evidence="16" id="KW-1185">Reference proteome</keyword>
<comment type="similarity">
    <text evidence="2 14">Belongs to the UppP family.</text>
</comment>
<evidence type="ECO:0000256" key="14">
    <source>
        <dbReference type="HAMAP-Rule" id="MF_01006"/>
    </source>
</evidence>
<dbReference type="GO" id="GO:0050380">
    <property type="term" value="F:undecaprenyl-diphosphatase activity"/>
    <property type="evidence" value="ECO:0007669"/>
    <property type="project" value="UniProtKB-UniRule"/>
</dbReference>
<keyword evidence="7 14" id="KW-0378">Hydrolase</keyword>